<feature type="compositionally biased region" description="Basic and acidic residues" evidence="1">
    <location>
        <begin position="144"/>
        <end position="154"/>
    </location>
</feature>
<protein>
    <submittedName>
        <fullName evidence="2">Uncharacterized protein</fullName>
    </submittedName>
</protein>
<evidence type="ECO:0000313" key="3">
    <source>
        <dbReference type="Proteomes" id="UP000030993"/>
    </source>
</evidence>
<feature type="region of interest" description="Disordered" evidence="1">
    <location>
        <begin position="144"/>
        <end position="173"/>
    </location>
</feature>
<dbReference type="Proteomes" id="UP000030993">
    <property type="component" value="Unassembled WGS sequence"/>
</dbReference>
<organism evidence="2 3">
    <name type="scientific">Anaerovibrio lipolyticus</name>
    <dbReference type="NCBI Taxonomy" id="82374"/>
    <lineage>
        <taxon>Bacteria</taxon>
        <taxon>Bacillati</taxon>
        <taxon>Bacillota</taxon>
        <taxon>Negativicutes</taxon>
        <taxon>Selenomonadales</taxon>
        <taxon>Selenomonadaceae</taxon>
        <taxon>Anaerovibrio</taxon>
    </lineage>
</organism>
<proteinExistence type="predicted"/>
<dbReference type="Pfam" id="PF20074">
    <property type="entry name" value="DUF6470"/>
    <property type="match status" value="1"/>
</dbReference>
<dbReference type="RefSeq" id="WP_039209481.1">
    <property type="nucleotide sequence ID" value="NZ_JSCE01000177.1"/>
</dbReference>
<comment type="caution">
    <text evidence="2">The sequence shown here is derived from an EMBL/GenBank/DDBJ whole genome shotgun (WGS) entry which is preliminary data.</text>
</comment>
<dbReference type="eggNOG" id="ENOG5032ZMM">
    <property type="taxonomic scope" value="Bacteria"/>
</dbReference>
<reference evidence="2 3" key="1">
    <citation type="journal article" date="2013" name="PLoS ONE">
        <title>Identification and characterization of three novel lipases belonging to families II and V from Anaerovibrio lipolyticus 5ST.</title>
        <authorList>
            <person name="Prive F."/>
            <person name="Kaderbhai N.N."/>
            <person name="Girdwood S."/>
            <person name="Worgan H.J."/>
            <person name="Pinloche E."/>
            <person name="Scollan N.D."/>
            <person name="Huws S.A."/>
            <person name="Newbold C.J."/>
        </authorList>
    </citation>
    <scope>NUCLEOTIDE SEQUENCE [LARGE SCALE GENOMIC DNA]</scope>
    <source>
        <strain evidence="2 3">5S</strain>
    </source>
</reference>
<evidence type="ECO:0000313" key="2">
    <source>
        <dbReference type="EMBL" id="KHM51700.1"/>
    </source>
</evidence>
<keyword evidence="3" id="KW-1185">Reference proteome</keyword>
<dbReference type="STRING" id="82374.NZ47_09005"/>
<accession>A0A0B2JTP9</accession>
<dbReference type="AlphaFoldDB" id="A0A0B2JTP9"/>
<evidence type="ECO:0000256" key="1">
    <source>
        <dbReference type="SAM" id="MobiDB-lite"/>
    </source>
</evidence>
<gene>
    <name evidence="2" type="ORF">NZ47_09005</name>
</gene>
<name>A0A0B2JTP9_9FIRM</name>
<dbReference type="InterPro" id="IPR045527">
    <property type="entry name" value="DUF6470"/>
</dbReference>
<dbReference type="EMBL" id="JSCE01000177">
    <property type="protein sequence ID" value="KHM51700.1"/>
    <property type="molecule type" value="Genomic_DNA"/>
</dbReference>
<sequence>MLAEMKYLNISHELPQISIHQEQPRAIKNTFRPAELHRDYDPPLADVAATQVDIDIDTYNARKTYGFLNHTDFAKKYGGEGFSDVQANTSRLTQSGWNFAKNGAHPGANLIGNEAKSRLRGEILQWPKWEAVKIPDPEFTVHPSEIKGHMDPGSDKTSISATATPEIENRPGSAQTTLARKGYVRQWISVGRYDMRV</sequence>